<dbReference type="Proteomes" id="UP000031549">
    <property type="component" value="Unassembled WGS sequence"/>
</dbReference>
<feature type="coiled-coil region" evidence="1">
    <location>
        <begin position="247"/>
        <end position="311"/>
    </location>
</feature>
<feature type="coiled-coil region" evidence="1">
    <location>
        <begin position="72"/>
        <end position="210"/>
    </location>
</feature>
<reference evidence="2 3" key="1">
    <citation type="journal article" date="2015" name="Genome Announc.">
        <title>Draft Genome Sequence of Cyanobacterium Hassallia byssoidea Strain VB512170, Isolated from Monuments in India.</title>
        <authorList>
            <person name="Singh D."/>
            <person name="Chandrababunaidu M.M."/>
            <person name="Panda A."/>
            <person name="Sen D."/>
            <person name="Bhattacharyya S."/>
            <person name="Adhikary S.P."/>
            <person name="Tripathy S."/>
        </authorList>
    </citation>
    <scope>NUCLEOTIDE SEQUENCE [LARGE SCALE GENOMIC DNA]</scope>
    <source>
        <strain evidence="2 3">VB512170</strain>
    </source>
</reference>
<accession>A0A846HH89</accession>
<dbReference type="EMBL" id="JTCM02000082">
    <property type="protein sequence ID" value="NEU75791.1"/>
    <property type="molecule type" value="Genomic_DNA"/>
</dbReference>
<evidence type="ECO:0000313" key="2">
    <source>
        <dbReference type="EMBL" id="NEU75791.1"/>
    </source>
</evidence>
<evidence type="ECO:0000313" key="3">
    <source>
        <dbReference type="Proteomes" id="UP000031549"/>
    </source>
</evidence>
<keyword evidence="3" id="KW-1185">Reference proteome</keyword>
<feature type="coiled-coil region" evidence="1">
    <location>
        <begin position="9"/>
        <end position="43"/>
    </location>
</feature>
<comment type="caution">
    <text evidence="2">The sequence shown here is derived from an EMBL/GenBank/DDBJ whole genome shotgun (WGS) entry which is preliminary data.</text>
</comment>
<dbReference type="AlphaFoldDB" id="A0A846HH89"/>
<keyword evidence="1" id="KW-0175">Coiled coil</keyword>
<dbReference type="RefSeq" id="WP_039743310.1">
    <property type="nucleotide sequence ID" value="NZ_JTCM02000082.1"/>
</dbReference>
<evidence type="ECO:0000256" key="1">
    <source>
        <dbReference type="SAM" id="Coils"/>
    </source>
</evidence>
<gene>
    <name evidence="2" type="ORF">PI95_025350</name>
</gene>
<organism evidence="2 3">
    <name type="scientific">Hassallia byssoidea VB512170</name>
    <dbReference type="NCBI Taxonomy" id="1304833"/>
    <lineage>
        <taxon>Bacteria</taxon>
        <taxon>Bacillati</taxon>
        <taxon>Cyanobacteriota</taxon>
        <taxon>Cyanophyceae</taxon>
        <taxon>Nostocales</taxon>
        <taxon>Tolypothrichaceae</taxon>
        <taxon>Hassallia</taxon>
    </lineage>
</organism>
<name>A0A846HH89_9CYAN</name>
<proteinExistence type="predicted"/>
<sequence length="325" mass="37874">MSIAVKDSKQQLMQAFQQIIADRKKLETKIATKQEEAEKAKNKETLEAASTYTVDNIVKGLADLQLEFGSIVNELSEKLARQNSKLDELNRAREIATQNLQELQQIRIVADALDILTQEHREKLKALEEDIRSKRETLEKEIAQKRKEWQKEQAEYEEALQAYNESLAKQRSLETDEFQYKLETTRKLNTNAYEARKRNSEREIQENTQQKEKDWAEREKILKERQPLFTEYQQKVAAFPNEMEEAIKKAREEAIKETSQKAKVEADLFEKDWESTKQSYEAKIQSLEQTIQKQVEQIEGISAQLQTALKQAQDLAMRAFDGSAK</sequence>
<protein>
    <submittedName>
        <fullName evidence="2">Uncharacterized protein</fullName>
    </submittedName>
</protein>